<dbReference type="AlphaFoldDB" id="A0AAV8WNI6"/>
<feature type="coiled-coil region" evidence="1">
    <location>
        <begin position="114"/>
        <end position="147"/>
    </location>
</feature>
<keyword evidence="1" id="KW-0175">Coiled coil</keyword>
<dbReference type="EMBL" id="JANEYF010005497">
    <property type="protein sequence ID" value="KAJ8928021.1"/>
    <property type="molecule type" value="Genomic_DNA"/>
</dbReference>
<evidence type="ECO:0000313" key="2">
    <source>
        <dbReference type="EMBL" id="KAJ8928021.1"/>
    </source>
</evidence>
<reference evidence="2" key="1">
    <citation type="journal article" date="2023" name="Insect Mol. Biol.">
        <title>Genome sequencing provides insights into the evolution of gene families encoding plant cell wall-degrading enzymes in longhorned beetles.</title>
        <authorList>
            <person name="Shin N.R."/>
            <person name="Okamura Y."/>
            <person name="Kirsch R."/>
            <person name="Pauchet Y."/>
        </authorList>
    </citation>
    <scope>NUCLEOTIDE SEQUENCE</scope>
    <source>
        <strain evidence="2">RBIC_L_NR</strain>
    </source>
</reference>
<sequence length="338" mass="40304">MELVLINEQLDKIANITLSEVNNSKRNIENCVKRCKESLNWDNEVFWEDLPHPKKPLNSVKNYVLNNQNVSEHSVDILGSSLIKINTREILKPKVKICNNVLIDKYFNIWRETVKMKKEKVELLENKIEQKEKLDKFIKKLKKCKKQEQANYLKEETECREKMSKQLKPFSNYKNRFNAQKTIIDMQKAKLEEQNKIIEELQLGIIREDLLKSIANTKTNIREIFKNCSEKIKCKASIIFTEEKQEFMINSQKAPKVIQQMEQRALQRAQKRQIILERKRLIEKARKQMVEEAIEKKRAMEEEEKKKNLEAIKERRKKELELEKNKTSKETTIFAKLK</sequence>
<comment type="caution">
    <text evidence="2">The sequence shown here is derived from an EMBL/GenBank/DDBJ whole genome shotgun (WGS) entry which is preliminary data.</text>
</comment>
<protein>
    <submittedName>
        <fullName evidence="2">Uncharacterized protein</fullName>
    </submittedName>
</protein>
<feature type="coiled-coil region" evidence="1">
    <location>
        <begin position="282"/>
        <end position="330"/>
    </location>
</feature>
<dbReference type="Proteomes" id="UP001162156">
    <property type="component" value="Unassembled WGS sequence"/>
</dbReference>
<proteinExistence type="predicted"/>
<evidence type="ECO:0000313" key="3">
    <source>
        <dbReference type="Proteomes" id="UP001162156"/>
    </source>
</evidence>
<gene>
    <name evidence="2" type="ORF">NQ314_019432</name>
</gene>
<accession>A0AAV8WNI6</accession>
<evidence type="ECO:0000256" key="1">
    <source>
        <dbReference type="SAM" id="Coils"/>
    </source>
</evidence>
<keyword evidence="3" id="KW-1185">Reference proteome</keyword>
<organism evidence="2 3">
    <name type="scientific">Rhamnusium bicolor</name>
    <dbReference type="NCBI Taxonomy" id="1586634"/>
    <lineage>
        <taxon>Eukaryota</taxon>
        <taxon>Metazoa</taxon>
        <taxon>Ecdysozoa</taxon>
        <taxon>Arthropoda</taxon>
        <taxon>Hexapoda</taxon>
        <taxon>Insecta</taxon>
        <taxon>Pterygota</taxon>
        <taxon>Neoptera</taxon>
        <taxon>Endopterygota</taxon>
        <taxon>Coleoptera</taxon>
        <taxon>Polyphaga</taxon>
        <taxon>Cucujiformia</taxon>
        <taxon>Chrysomeloidea</taxon>
        <taxon>Cerambycidae</taxon>
        <taxon>Lepturinae</taxon>
        <taxon>Rhagiini</taxon>
        <taxon>Rhamnusium</taxon>
    </lineage>
</organism>
<name>A0AAV8WNI6_9CUCU</name>